<evidence type="ECO:0000313" key="2">
    <source>
        <dbReference type="Proteomes" id="UP000265742"/>
    </source>
</evidence>
<dbReference type="Gene3D" id="1.10.8.1060">
    <property type="entry name" value="Corynebacterium glutamicum thioredoxin-dependent arsenate reductase, N-terminal domain"/>
    <property type="match status" value="1"/>
</dbReference>
<comment type="caution">
    <text evidence="1">The sequence shown here is derived from an EMBL/GenBank/DDBJ whole genome shotgun (WGS) entry which is preliminary data.</text>
</comment>
<dbReference type="NCBIfam" id="NF046112">
    <property type="entry name" value="MSMEG_6209_Nter"/>
    <property type="match status" value="1"/>
</dbReference>
<name>A0A3A1TWH4_9MICO</name>
<reference evidence="2" key="1">
    <citation type="submission" date="2018-09" db="EMBL/GenBank/DDBJ databases">
        <authorList>
            <person name="Kim I."/>
        </authorList>
    </citation>
    <scope>NUCLEOTIDE SEQUENCE [LARGE SCALE GENOMIC DNA]</scope>
    <source>
        <strain evidence="2">DD4a</strain>
    </source>
</reference>
<organism evidence="1 2">
    <name type="scientific">Amnibacterium setariae</name>
    <dbReference type="NCBI Taxonomy" id="2306585"/>
    <lineage>
        <taxon>Bacteria</taxon>
        <taxon>Bacillati</taxon>
        <taxon>Actinomycetota</taxon>
        <taxon>Actinomycetes</taxon>
        <taxon>Micrococcales</taxon>
        <taxon>Microbacteriaceae</taxon>
        <taxon>Amnibacterium</taxon>
    </lineage>
</organism>
<dbReference type="AlphaFoldDB" id="A0A3A1TWH4"/>
<dbReference type="Proteomes" id="UP000265742">
    <property type="component" value="Unassembled WGS sequence"/>
</dbReference>
<accession>A0A3A1TWH4</accession>
<proteinExistence type="predicted"/>
<gene>
    <name evidence="1" type="ORF">D1781_16260</name>
</gene>
<sequence length="72" mass="8328">MRSVRLMPETFDAEQVILEVTGTLLSKFPDKDPADVERAVREQVEDLQRRPVRDYVSVLARRAAKKQLESKD</sequence>
<keyword evidence="2" id="KW-1185">Reference proteome</keyword>
<evidence type="ECO:0000313" key="1">
    <source>
        <dbReference type="EMBL" id="RIX26488.1"/>
    </source>
</evidence>
<dbReference type="EMBL" id="QXTG01000003">
    <property type="protein sequence ID" value="RIX26488.1"/>
    <property type="molecule type" value="Genomic_DNA"/>
</dbReference>
<protein>
    <submittedName>
        <fullName evidence="1">Uncharacterized protein</fullName>
    </submittedName>
</protein>